<feature type="transmembrane region" description="Helical" evidence="5">
    <location>
        <begin position="39"/>
        <end position="60"/>
    </location>
</feature>
<feature type="transmembrane region" description="Helical" evidence="5">
    <location>
        <begin position="354"/>
        <end position="372"/>
    </location>
</feature>
<feature type="transmembrane region" description="Helical" evidence="5">
    <location>
        <begin position="257"/>
        <end position="277"/>
    </location>
</feature>
<feature type="transmembrane region" description="Helical" evidence="5">
    <location>
        <begin position="72"/>
        <end position="92"/>
    </location>
</feature>
<feature type="transmembrane region" description="Helical" evidence="5">
    <location>
        <begin position="208"/>
        <end position="225"/>
    </location>
</feature>
<sequence>MDNNKILKIFNKEYMYTFLAMYLVFFVNIIHLFAIKTDYFGRISFVAIILIGTIIFSIDLYRRYEFIKIDYIYKFILINIIFFIYVLLNGIINGNIKRLIYGGYQYILYGLIFYAMYIFLKNINLKKFLNYIIIFNTMNALICIYEYVTKGNLIPTDYGQIAYEGVVIYRGRAFFGSFLNAGVVLGMSVFLALFFLIKYYKEKNIKLVFIYSFSVLIHVLGIFSTGSRGPLVSLFGGILFAFITYSIIISDKRKQNIVVLVIMIILGLLGLALILNIDASKIENSSISFAIHRIQTIFNWTTDKGNVMRIERWNFGLDLFKSNPIFGVGIATTGAKGLDTFSLGVTESGVIKKLAELGILGTLLFYIQFIYIGKISFKNIVSKNIDFEKQIFVLLVFSALITLFIEEFIYQALEAEVVAFYLWMFVAIIFNVASYKNCKFIN</sequence>
<dbReference type="OrthoDB" id="9816564at2"/>
<evidence type="ECO:0000256" key="3">
    <source>
        <dbReference type="ARBA" id="ARBA00022989"/>
    </source>
</evidence>
<feature type="transmembrane region" description="Helical" evidence="5">
    <location>
        <begin position="418"/>
        <end position="435"/>
    </location>
</feature>
<evidence type="ECO:0000256" key="2">
    <source>
        <dbReference type="ARBA" id="ARBA00022692"/>
    </source>
</evidence>
<keyword evidence="3 5" id="KW-1133">Transmembrane helix</keyword>
<dbReference type="InterPro" id="IPR007016">
    <property type="entry name" value="O-antigen_ligase-rel_domated"/>
</dbReference>
<organism evidence="7 8">
    <name type="scientific">Clostridium sartagoforme AAU1</name>
    <dbReference type="NCBI Taxonomy" id="1202534"/>
    <lineage>
        <taxon>Bacteria</taxon>
        <taxon>Bacillati</taxon>
        <taxon>Bacillota</taxon>
        <taxon>Clostridia</taxon>
        <taxon>Eubacteriales</taxon>
        <taxon>Clostridiaceae</taxon>
        <taxon>Clostridium</taxon>
    </lineage>
</organism>
<feature type="transmembrane region" description="Helical" evidence="5">
    <location>
        <begin position="173"/>
        <end position="196"/>
    </location>
</feature>
<evidence type="ECO:0000313" key="8">
    <source>
        <dbReference type="Proteomes" id="UP000013988"/>
    </source>
</evidence>
<feature type="domain" description="O-antigen ligase-related" evidence="6">
    <location>
        <begin position="214"/>
        <end position="366"/>
    </location>
</feature>
<evidence type="ECO:0000256" key="4">
    <source>
        <dbReference type="ARBA" id="ARBA00023136"/>
    </source>
</evidence>
<reference evidence="7 8" key="1">
    <citation type="submission" date="2013-03" db="EMBL/GenBank/DDBJ databases">
        <title>Whole genome shotgun sequencing of Clostridium sartagoforme AAU1.</title>
        <authorList>
            <person name="Joshi C.G."/>
            <person name="Duggirala S.M."/>
            <person name="Nathani N.M."/>
            <person name="Bhatt V.D."/>
            <person name="Patel A.K."/>
            <person name="Pandya P.R."/>
            <person name="KaPatel J.A."/>
        </authorList>
    </citation>
    <scope>NUCLEOTIDE SEQUENCE [LARGE SCALE GENOMIC DNA]</scope>
    <source>
        <strain evidence="7 8">AAU1</strain>
    </source>
</reference>
<dbReference type="AlphaFoldDB" id="R9C5H6"/>
<protein>
    <submittedName>
        <fullName evidence="7">Membrane protein</fullName>
    </submittedName>
</protein>
<comment type="caution">
    <text evidence="7">The sequence shown here is derived from an EMBL/GenBank/DDBJ whole genome shotgun (WGS) entry which is preliminary data.</text>
</comment>
<dbReference type="GO" id="GO:0016020">
    <property type="term" value="C:membrane"/>
    <property type="evidence" value="ECO:0007669"/>
    <property type="project" value="UniProtKB-SubCell"/>
</dbReference>
<proteinExistence type="predicted"/>
<keyword evidence="8" id="KW-1185">Reference proteome</keyword>
<evidence type="ECO:0000313" key="7">
    <source>
        <dbReference type="EMBL" id="EOR24557.1"/>
    </source>
</evidence>
<comment type="subcellular location">
    <subcellularLocation>
        <location evidence="1">Membrane</location>
        <topology evidence="1">Multi-pass membrane protein</topology>
    </subcellularLocation>
</comment>
<dbReference type="PANTHER" id="PTHR37422">
    <property type="entry name" value="TEICHURONIC ACID BIOSYNTHESIS PROTEIN TUAE"/>
    <property type="match status" value="1"/>
</dbReference>
<dbReference type="Pfam" id="PF04932">
    <property type="entry name" value="Wzy_C"/>
    <property type="match status" value="1"/>
</dbReference>
<dbReference type="PATRIC" id="fig|1202534.3.peg.2430"/>
<feature type="transmembrane region" description="Helical" evidence="5">
    <location>
        <begin position="392"/>
        <end position="412"/>
    </location>
</feature>
<evidence type="ECO:0000259" key="6">
    <source>
        <dbReference type="Pfam" id="PF04932"/>
    </source>
</evidence>
<dbReference type="Proteomes" id="UP000013988">
    <property type="component" value="Unassembled WGS sequence"/>
</dbReference>
<name>R9C5H6_9CLOT</name>
<evidence type="ECO:0000256" key="5">
    <source>
        <dbReference type="SAM" id="Phobius"/>
    </source>
</evidence>
<keyword evidence="4 5" id="KW-0472">Membrane</keyword>
<dbReference type="PANTHER" id="PTHR37422:SF17">
    <property type="entry name" value="O-ANTIGEN LIGASE"/>
    <property type="match status" value="1"/>
</dbReference>
<feature type="transmembrane region" description="Helical" evidence="5">
    <location>
        <begin position="14"/>
        <end position="33"/>
    </location>
</feature>
<dbReference type="EMBL" id="ASRV01000149">
    <property type="protein sequence ID" value="EOR24557.1"/>
    <property type="molecule type" value="Genomic_DNA"/>
</dbReference>
<keyword evidence="2 5" id="KW-0812">Transmembrane</keyword>
<dbReference type="RefSeq" id="WP_016207775.1">
    <property type="nucleotide sequence ID" value="NZ_ASRV01000149.1"/>
</dbReference>
<feature type="transmembrane region" description="Helical" evidence="5">
    <location>
        <begin position="231"/>
        <end position="250"/>
    </location>
</feature>
<evidence type="ECO:0000256" key="1">
    <source>
        <dbReference type="ARBA" id="ARBA00004141"/>
    </source>
</evidence>
<dbReference type="InterPro" id="IPR051533">
    <property type="entry name" value="WaaL-like"/>
</dbReference>
<accession>R9C5H6</accession>
<feature type="transmembrane region" description="Helical" evidence="5">
    <location>
        <begin position="104"/>
        <end position="121"/>
    </location>
</feature>
<feature type="transmembrane region" description="Helical" evidence="5">
    <location>
        <begin position="128"/>
        <end position="148"/>
    </location>
</feature>
<gene>
    <name evidence="7" type="ORF">A500_12249</name>
</gene>